<dbReference type="AlphaFoldDB" id="A0A1I5Y9L2"/>
<dbReference type="EMBL" id="FOXV01000005">
    <property type="protein sequence ID" value="SFQ40896.1"/>
    <property type="molecule type" value="Genomic_DNA"/>
</dbReference>
<proteinExistence type="predicted"/>
<dbReference type="InterPro" id="IPR027417">
    <property type="entry name" value="P-loop_NTPase"/>
</dbReference>
<evidence type="ECO:0000313" key="1">
    <source>
        <dbReference type="EMBL" id="SFQ40896.1"/>
    </source>
</evidence>
<organism evidence="1 2">
    <name type="scientific">Roseivivax halotolerans</name>
    <dbReference type="NCBI Taxonomy" id="93684"/>
    <lineage>
        <taxon>Bacteria</taxon>
        <taxon>Pseudomonadati</taxon>
        <taxon>Pseudomonadota</taxon>
        <taxon>Alphaproteobacteria</taxon>
        <taxon>Rhodobacterales</taxon>
        <taxon>Roseobacteraceae</taxon>
        <taxon>Roseivivax</taxon>
    </lineage>
</organism>
<name>A0A1I5Y9L2_9RHOB</name>
<sequence length="199" mass="22963">MLVFWKARLVMLAVPKTGTSAYAKALAPHAGMVVNDPPELKHAPVYRFNRFFRPMFEKMGAEEMDVMAVIREPISWLGSWYRYRQRPFLDGKRVSTKDLSFDAFVDAYCRGDRPPFANIGDQSKFVEPRPNGTEVTHFFRYEDQGRIVSFLEERLGVEIDLPRENVSPRRDLTLSPEIEAKLRRKCAAEFALWEGIGSE</sequence>
<gene>
    <name evidence="1" type="ORF">SAMN05421853_10582</name>
</gene>
<evidence type="ECO:0008006" key="3">
    <source>
        <dbReference type="Google" id="ProtNLM"/>
    </source>
</evidence>
<accession>A0A1I5Y9L2</accession>
<keyword evidence="2" id="KW-1185">Reference proteome</keyword>
<dbReference type="Proteomes" id="UP000243106">
    <property type="component" value="Unassembled WGS sequence"/>
</dbReference>
<dbReference type="STRING" id="93684.SAMN05421853_10582"/>
<protein>
    <recommendedName>
        <fullName evidence="3">Gamma-glutamyl kinase</fullName>
    </recommendedName>
</protein>
<reference evidence="2" key="1">
    <citation type="submission" date="2016-10" db="EMBL/GenBank/DDBJ databases">
        <authorList>
            <person name="Varghese N."/>
            <person name="Submissions S."/>
        </authorList>
    </citation>
    <scope>NUCLEOTIDE SEQUENCE [LARGE SCALE GENOMIC DNA]</scope>
    <source>
        <strain evidence="2">JCM 10271</strain>
    </source>
</reference>
<dbReference type="RefSeq" id="WP_093010709.1">
    <property type="nucleotide sequence ID" value="NZ_FOXV01000005.1"/>
</dbReference>
<evidence type="ECO:0000313" key="2">
    <source>
        <dbReference type="Proteomes" id="UP000243106"/>
    </source>
</evidence>
<dbReference type="SUPFAM" id="SSF52540">
    <property type="entry name" value="P-loop containing nucleoside triphosphate hydrolases"/>
    <property type="match status" value="1"/>
</dbReference>